<gene>
    <name evidence="2" type="ORF">EG849_08005</name>
</gene>
<dbReference type="AlphaFoldDB" id="A0A3P3WDV6"/>
<evidence type="ECO:0000313" key="2">
    <source>
        <dbReference type="EMBL" id="RRJ91809.1"/>
    </source>
</evidence>
<dbReference type="RefSeq" id="WP_125012557.1">
    <property type="nucleotide sequence ID" value="NZ_RQVR01000007.1"/>
</dbReference>
<evidence type="ECO:0000256" key="1">
    <source>
        <dbReference type="SAM" id="SignalP"/>
    </source>
</evidence>
<name>A0A3P3WDV6_9FLAO</name>
<keyword evidence="1" id="KW-0732">Signal</keyword>
<accession>A0A3P3WDV6</accession>
<reference evidence="2 3" key="1">
    <citation type="submission" date="2018-11" db="EMBL/GenBank/DDBJ databases">
        <title>Flavobacterium sp. nov., YIM 102600 draft genome.</title>
        <authorList>
            <person name="Li G."/>
            <person name="Jiang Y."/>
        </authorList>
    </citation>
    <scope>NUCLEOTIDE SEQUENCE [LARGE SCALE GENOMIC DNA]</scope>
    <source>
        <strain evidence="2 3">YIM 102600</strain>
    </source>
</reference>
<dbReference type="EMBL" id="RQVR01000007">
    <property type="protein sequence ID" value="RRJ91809.1"/>
    <property type="molecule type" value="Genomic_DNA"/>
</dbReference>
<feature type="chain" id="PRO_5017948611" evidence="1">
    <location>
        <begin position="22"/>
        <end position="230"/>
    </location>
</feature>
<dbReference type="Proteomes" id="UP000271937">
    <property type="component" value="Unassembled WGS sequence"/>
</dbReference>
<comment type="caution">
    <text evidence="2">The sequence shown here is derived from an EMBL/GenBank/DDBJ whole genome shotgun (WGS) entry which is preliminary data.</text>
</comment>
<protein>
    <submittedName>
        <fullName evidence="2">Uncharacterized protein</fullName>
    </submittedName>
</protein>
<feature type="signal peptide" evidence="1">
    <location>
        <begin position="1"/>
        <end position="21"/>
    </location>
</feature>
<evidence type="ECO:0000313" key="3">
    <source>
        <dbReference type="Proteomes" id="UP000271937"/>
    </source>
</evidence>
<organism evidence="2 3">
    <name type="scientific">Flavobacterium macacae</name>
    <dbReference type="NCBI Taxonomy" id="2488993"/>
    <lineage>
        <taxon>Bacteria</taxon>
        <taxon>Pseudomonadati</taxon>
        <taxon>Bacteroidota</taxon>
        <taxon>Flavobacteriia</taxon>
        <taxon>Flavobacteriales</taxon>
        <taxon>Flavobacteriaceae</taxon>
        <taxon>Flavobacterium</taxon>
    </lineage>
</organism>
<proteinExistence type="predicted"/>
<sequence>MKKLVFTISFGLITIFASAQATLRVSDLVSPTNSDLFRKHLTESKYSKASGTPYIDQAFKHATISGVQNQVLVRYNAESDEFEIDNGDDTKYILPKKLEYNTITLKNNASSYNLVNYKDSKGNNTEGYLQNKFSNNEVTFFLKEKINYIAGKEASNSYTSDSNPKLVRGKDEFYLKLKDKEITEFPNSKKKLIAIFPEKKDQITDFLKQNNPSFSNANGLTKIAQFISTL</sequence>
<dbReference type="OrthoDB" id="978006at2"/>
<keyword evidence="3" id="KW-1185">Reference proteome</keyword>